<keyword evidence="3" id="KW-0119">Carbohydrate metabolism</keyword>
<name>A0A378XDB1_9BURK</name>
<reference evidence="2 5" key="2">
    <citation type="submission" date="2020-12" db="EMBL/GenBank/DDBJ databases">
        <title>FDA dAtabase for Regulatory Grade micrObial Sequences (FDA-ARGOS): Supporting development and validation of Infectious Disease Dx tests.</title>
        <authorList>
            <person name="Sproer C."/>
            <person name="Gronow S."/>
            <person name="Severitt S."/>
            <person name="Schroder I."/>
            <person name="Tallon L."/>
            <person name="Sadzewicz L."/>
            <person name="Zhao X."/>
            <person name="Boylan J."/>
            <person name="Ott S."/>
            <person name="Bowen H."/>
            <person name="Vavikolanu K."/>
            <person name="Mehta A."/>
            <person name="Aluvathingal J."/>
            <person name="Nadendla S."/>
            <person name="Lowell S."/>
            <person name="Myers T."/>
            <person name="Yan Y."/>
            <person name="Sichtig H."/>
        </authorList>
    </citation>
    <scope>NUCLEOTIDE SEQUENCE [LARGE SCALE GENOMIC DNA]</scope>
    <source>
        <strain evidence="2 5">FDAARGOS_872</strain>
    </source>
</reference>
<sequence>MNLKKTIFLTLSLSLSTAINAGTIEDGIFNSELLGQEFNYKVYIPDATPNKVIYMLHGAGGSETDWIVKGGIQQTADALMPKGKLDNYLIVMPTIGAHSWYVDSDEAKTEEAIVNELIPYIEEKYSISPEKSNRAVAGLSMGGYGALNLALSHPELFCAAGIISPAIYDPLPPETSAARKAPPFLKDGEFSEEAWTQALYKSRLAHYRQKNSITPMFIASGDEDFLNIVNAAAKLYWELNTTQPKDVEYRVIDGDHDWLTFRQLSLPALDFINEKCKG</sequence>
<keyword evidence="3" id="KW-0378">Hydrolase</keyword>
<protein>
    <submittedName>
        <fullName evidence="3">Endo-1,4-beta-xylanase Z</fullName>
        <ecNumber evidence="3">3.2.1.8</ecNumber>
    </submittedName>
    <submittedName>
        <fullName evidence="2">Prolyl oligopeptidase family serine peptidase</fullName>
    </submittedName>
</protein>
<dbReference type="InterPro" id="IPR050583">
    <property type="entry name" value="Mycobacterial_A85_antigen"/>
</dbReference>
<dbReference type="EMBL" id="CP065725">
    <property type="protein sequence ID" value="QPT40362.1"/>
    <property type="molecule type" value="Genomic_DNA"/>
</dbReference>
<dbReference type="GO" id="GO:0016747">
    <property type="term" value="F:acyltransferase activity, transferring groups other than amino-acyl groups"/>
    <property type="evidence" value="ECO:0007669"/>
    <property type="project" value="TreeGrafter"/>
</dbReference>
<dbReference type="PANTHER" id="PTHR48098">
    <property type="entry name" value="ENTEROCHELIN ESTERASE-RELATED"/>
    <property type="match status" value="1"/>
</dbReference>
<evidence type="ECO:0000313" key="4">
    <source>
        <dbReference type="Proteomes" id="UP000254603"/>
    </source>
</evidence>
<keyword evidence="3" id="KW-0624">Polysaccharide degradation</keyword>
<keyword evidence="3" id="KW-0858">Xylan degradation</keyword>
<dbReference type="InterPro" id="IPR029058">
    <property type="entry name" value="AB_hydrolase_fold"/>
</dbReference>
<dbReference type="EC" id="3.2.1.8" evidence="3"/>
<dbReference type="Proteomes" id="UP000254603">
    <property type="component" value="Unassembled WGS sequence"/>
</dbReference>
<dbReference type="STRING" id="1122619.GCA_000373745_01413"/>
<dbReference type="EMBL" id="UGSB01000001">
    <property type="protein sequence ID" value="SUA50813.1"/>
    <property type="molecule type" value="Genomic_DNA"/>
</dbReference>
<dbReference type="InterPro" id="IPR000801">
    <property type="entry name" value="Esterase-like"/>
</dbReference>
<feature type="chain" id="PRO_5016573605" evidence="1">
    <location>
        <begin position="22"/>
        <end position="278"/>
    </location>
</feature>
<reference evidence="3 4" key="1">
    <citation type="submission" date="2018-06" db="EMBL/GenBank/DDBJ databases">
        <authorList>
            <consortium name="Pathogen Informatics"/>
            <person name="Doyle S."/>
        </authorList>
    </citation>
    <scope>NUCLEOTIDE SEQUENCE [LARGE SCALE GENOMIC DNA]</scope>
    <source>
        <strain evidence="3 4">NCTC11997</strain>
    </source>
</reference>
<dbReference type="Pfam" id="PF00756">
    <property type="entry name" value="Esterase"/>
    <property type="match status" value="1"/>
</dbReference>
<dbReference type="Gene3D" id="3.40.50.1820">
    <property type="entry name" value="alpha/beta hydrolase"/>
    <property type="match status" value="1"/>
</dbReference>
<keyword evidence="5" id="KW-1185">Reference proteome</keyword>
<evidence type="ECO:0000313" key="3">
    <source>
        <dbReference type="EMBL" id="SUA50813.1"/>
    </source>
</evidence>
<dbReference type="SUPFAM" id="SSF53474">
    <property type="entry name" value="alpha/beta-Hydrolases"/>
    <property type="match status" value="1"/>
</dbReference>
<evidence type="ECO:0000313" key="5">
    <source>
        <dbReference type="Proteomes" id="UP000594903"/>
    </source>
</evidence>
<dbReference type="AlphaFoldDB" id="A0A378XDB1"/>
<keyword evidence="3" id="KW-0326">Glycosidase</keyword>
<dbReference type="Proteomes" id="UP000594903">
    <property type="component" value="Chromosome"/>
</dbReference>
<dbReference type="RefSeq" id="WP_018574601.1">
    <property type="nucleotide sequence ID" value="NZ_CP065725.1"/>
</dbReference>
<accession>A0A378XDB1</accession>
<dbReference type="GO" id="GO:0045493">
    <property type="term" value="P:xylan catabolic process"/>
    <property type="evidence" value="ECO:0007669"/>
    <property type="project" value="UniProtKB-KW"/>
</dbReference>
<dbReference type="PANTHER" id="PTHR48098:SF1">
    <property type="entry name" value="DIACYLGLYCEROL ACYLTRANSFERASE_MYCOLYLTRANSFERASE AG85A"/>
    <property type="match status" value="1"/>
</dbReference>
<evidence type="ECO:0000256" key="1">
    <source>
        <dbReference type="SAM" id="SignalP"/>
    </source>
</evidence>
<gene>
    <name evidence="3" type="primary">xynZ</name>
    <name evidence="2" type="ORF">I6G29_01690</name>
    <name evidence="3" type="ORF">NCTC11997_00385</name>
</gene>
<organism evidence="3 4">
    <name type="scientific">Oligella ureolytica</name>
    <dbReference type="NCBI Taxonomy" id="90244"/>
    <lineage>
        <taxon>Bacteria</taxon>
        <taxon>Pseudomonadati</taxon>
        <taxon>Pseudomonadota</taxon>
        <taxon>Betaproteobacteria</taxon>
        <taxon>Burkholderiales</taxon>
        <taxon>Alcaligenaceae</taxon>
        <taxon>Oligella</taxon>
    </lineage>
</organism>
<dbReference type="GO" id="GO:0031176">
    <property type="term" value="F:endo-1,4-beta-xylanase activity"/>
    <property type="evidence" value="ECO:0007669"/>
    <property type="project" value="UniProtKB-EC"/>
</dbReference>
<feature type="signal peptide" evidence="1">
    <location>
        <begin position="1"/>
        <end position="21"/>
    </location>
</feature>
<proteinExistence type="predicted"/>
<evidence type="ECO:0000313" key="2">
    <source>
        <dbReference type="EMBL" id="QPT40362.1"/>
    </source>
</evidence>
<keyword evidence="1" id="KW-0732">Signal</keyword>
<dbReference type="OrthoDB" id="9803578at2"/>